<name>A0A0C2QXZ2_9RICK</name>
<dbReference type="RefSeq" id="WP_041078829.1">
    <property type="nucleotide sequence ID" value="NZ_JWSW01000028.1"/>
</dbReference>
<evidence type="ECO:0000313" key="2">
    <source>
        <dbReference type="Proteomes" id="UP000031952"/>
    </source>
</evidence>
<dbReference type="InterPro" id="IPR019632">
    <property type="entry name" value="DUF2497"/>
</dbReference>
<accession>A0A0C2QXZ2</accession>
<dbReference type="Pfam" id="PF10691">
    <property type="entry name" value="DUF2497"/>
    <property type="match status" value="1"/>
</dbReference>
<dbReference type="AlphaFoldDB" id="A0A0C2QXZ2"/>
<keyword evidence="2" id="KW-1185">Reference proteome</keyword>
<evidence type="ECO:0008006" key="3">
    <source>
        <dbReference type="Google" id="ProtNLM"/>
    </source>
</evidence>
<proteinExistence type="predicted"/>
<organism evidence="1 2">
    <name type="scientific">Rickettsia asembonensis</name>
    <dbReference type="NCBI Taxonomy" id="1068590"/>
    <lineage>
        <taxon>Bacteria</taxon>
        <taxon>Pseudomonadati</taxon>
        <taxon>Pseudomonadota</taxon>
        <taxon>Alphaproteobacteria</taxon>
        <taxon>Rickettsiales</taxon>
        <taxon>Rickettsiaceae</taxon>
        <taxon>Rickettsieae</taxon>
        <taxon>Rickettsia</taxon>
        <taxon>spotted fever group</taxon>
    </lineage>
</organism>
<reference evidence="1 2" key="1">
    <citation type="submission" date="2014-12" db="EMBL/GenBank/DDBJ databases">
        <title>Whole genome sequence of Candidatus Rickettsia asemboensis strain NMRCii isolated from cat fleas in west Kenya.</title>
        <authorList>
            <person name="Jima D."/>
            <person name="Luce-Fedrow A."/>
            <person name="Yang Y."/>
            <person name="Maina A.N."/>
            <person name="Snesrud E.C."/>
            <person name="Jarman R.G."/>
            <person name="Richards A.L."/>
            <person name="Hang J."/>
        </authorList>
    </citation>
    <scope>NUCLEOTIDE SEQUENCE [LARGE SCALE GENOMIC DNA]</scope>
    <source>
        <strain evidence="1 2">NMRCii</strain>
    </source>
</reference>
<dbReference type="EMBL" id="JWSW01000028">
    <property type="protein sequence ID" value="KIJ88719.1"/>
    <property type="molecule type" value="Genomic_DNA"/>
</dbReference>
<protein>
    <recommendedName>
        <fullName evidence="3">DUF2497 domain-containing protein</fullName>
    </recommendedName>
</protein>
<comment type="caution">
    <text evidence="1">The sequence shown here is derived from an EMBL/GenBank/DDBJ whole genome shotgun (WGS) entry which is preliminary data.</text>
</comment>
<dbReference type="Proteomes" id="UP000031952">
    <property type="component" value="Unassembled WGS sequence"/>
</dbReference>
<evidence type="ECO:0000313" key="1">
    <source>
        <dbReference type="EMBL" id="KIJ88719.1"/>
    </source>
</evidence>
<gene>
    <name evidence="1" type="ORF">SB78_03945</name>
</gene>
<sequence length="132" mass="15233">MSKENKKNQDMSVEDILKSIKGVINDRKNPIYENDSEDEDILELTEIVNQDEEEKLISTKSAEAVGNIFKNFTDTIKDKKLDNNISSKNALEELVVQMLKPELKAWLDKNLPVLVKELVEFEIKKLVQNSKR</sequence>